<gene>
    <name evidence="6" type="ORF">AA20_06205</name>
</gene>
<dbReference type="SUPFAM" id="SSF52172">
    <property type="entry name" value="CheY-like"/>
    <property type="match status" value="1"/>
</dbReference>
<dbReference type="RefSeq" id="WP_046991898.1">
    <property type="nucleotide sequence ID" value="NZ_JAIQ01000089.1"/>
</dbReference>
<dbReference type="InterPro" id="IPR036388">
    <property type="entry name" value="WH-like_DNA-bd_sf"/>
</dbReference>
<evidence type="ECO:0000313" key="6">
    <source>
        <dbReference type="EMBL" id="KLE00004.1"/>
    </source>
</evidence>
<keyword evidence="2" id="KW-0597">Phosphoprotein</keyword>
<dbReference type="Pfam" id="PF00486">
    <property type="entry name" value="Trans_reg_C"/>
    <property type="match status" value="1"/>
</dbReference>
<feature type="domain" description="OmpR/PhoB-type" evidence="5">
    <location>
        <begin position="127"/>
        <end position="226"/>
    </location>
</feature>
<dbReference type="PROSITE" id="PS51755">
    <property type="entry name" value="OMPR_PHOB"/>
    <property type="match status" value="1"/>
</dbReference>
<dbReference type="SMART" id="SM00448">
    <property type="entry name" value="REC"/>
    <property type="match status" value="1"/>
</dbReference>
<dbReference type="GO" id="GO:0000156">
    <property type="term" value="F:phosphorelay response regulator activity"/>
    <property type="evidence" value="ECO:0007669"/>
    <property type="project" value="TreeGrafter"/>
</dbReference>
<feature type="modified residue" description="4-aspartylphosphate" evidence="2">
    <location>
        <position position="52"/>
    </location>
</feature>
<name>A0A0G9K0C9_9BACT</name>
<dbReference type="Gene3D" id="6.10.250.690">
    <property type="match status" value="1"/>
</dbReference>
<dbReference type="Proteomes" id="UP000035514">
    <property type="component" value="Unassembled WGS sequence"/>
</dbReference>
<evidence type="ECO:0000259" key="5">
    <source>
        <dbReference type="PROSITE" id="PS51755"/>
    </source>
</evidence>
<dbReference type="GO" id="GO:0005829">
    <property type="term" value="C:cytosol"/>
    <property type="evidence" value="ECO:0007669"/>
    <property type="project" value="TreeGrafter"/>
</dbReference>
<feature type="domain" description="Response regulatory" evidence="4">
    <location>
        <begin position="3"/>
        <end position="116"/>
    </location>
</feature>
<organism evidence="6 7">
    <name type="scientific">Aliarcobacter butzleri L348</name>
    <dbReference type="NCBI Taxonomy" id="1447256"/>
    <lineage>
        <taxon>Bacteria</taxon>
        <taxon>Pseudomonadati</taxon>
        <taxon>Campylobacterota</taxon>
        <taxon>Epsilonproteobacteria</taxon>
        <taxon>Campylobacterales</taxon>
        <taxon>Arcobacteraceae</taxon>
        <taxon>Aliarcobacter</taxon>
    </lineage>
</organism>
<evidence type="ECO:0000256" key="1">
    <source>
        <dbReference type="ARBA" id="ARBA00023125"/>
    </source>
</evidence>
<accession>A0A0G9K0C9</accession>
<dbReference type="GO" id="GO:0000976">
    <property type="term" value="F:transcription cis-regulatory region binding"/>
    <property type="evidence" value="ECO:0007669"/>
    <property type="project" value="TreeGrafter"/>
</dbReference>
<dbReference type="SMART" id="SM00862">
    <property type="entry name" value="Trans_reg_C"/>
    <property type="match status" value="1"/>
</dbReference>
<evidence type="ECO:0000313" key="7">
    <source>
        <dbReference type="Proteomes" id="UP000035514"/>
    </source>
</evidence>
<dbReference type="PANTHER" id="PTHR48111">
    <property type="entry name" value="REGULATOR OF RPOS"/>
    <property type="match status" value="1"/>
</dbReference>
<dbReference type="PROSITE" id="PS50110">
    <property type="entry name" value="RESPONSE_REGULATORY"/>
    <property type="match status" value="1"/>
</dbReference>
<dbReference type="InterPro" id="IPR001789">
    <property type="entry name" value="Sig_transdc_resp-reg_receiver"/>
</dbReference>
<dbReference type="InterPro" id="IPR001867">
    <property type="entry name" value="OmpR/PhoB-type_DNA-bd"/>
</dbReference>
<feature type="DNA-binding region" description="OmpR/PhoB-type" evidence="3">
    <location>
        <begin position="127"/>
        <end position="226"/>
    </location>
</feature>
<dbReference type="Gene3D" id="3.40.50.2300">
    <property type="match status" value="1"/>
</dbReference>
<dbReference type="Pfam" id="PF00072">
    <property type="entry name" value="Response_reg"/>
    <property type="match status" value="1"/>
</dbReference>
<dbReference type="InterPro" id="IPR011006">
    <property type="entry name" value="CheY-like_superfamily"/>
</dbReference>
<keyword evidence="1 3" id="KW-0238">DNA-binding</keyword>
<dbReference type="CDD" id="cd00383">
    <property type="entry name" value="trans_reg_C"/>
    <property type="match status" value="1"/>
</dbReference>
<evidence type="ECO:0000259" key="4">
    <source>
        <dbReference type="PROSITE" id="PS50110"/>
    </source>
</evidence>
<proteinExistence type="predicted"/>
<protein>
    <recommendedName>
        <fullName evidence="8">Fis family transcriptional regulator</fullName>
    </recommendedName>
</protein>
<evidence type="ECO:0008006" key="8">
    <source>
        <dbReference type="Google" id="ProtNLM"/>
    </source>
</evidence>
<dbReference type="PANTHER" id="PTHR48111:SF50">
    <property type="entry name" value="KDP OPERON TRANSCRIPTIONAL REGULATORY PROTEIN KDPE"/>
    <property type="match status" value="1"/>
</dbReference>
<dbReference type="GO" id="GO:0006355">
    <property type="term" value="P:regulation of DNA-templated transcription"/>
    <property type="evidence" value="ECO:0007669"/>
    <property type="project" value="InterPro"/>
</dbReference>
<dbReference type="GO" id="GO:0032993">
    <property type="term" value="C:protein-DNA complex"/>
    <property type="evidence" value="ECO:0007669"/>
    <property type="project" value="TreeGrafter"/>
</dbReference>
<reference evidence="6 7" key="1">
    <citation type="submission" date="2014-01" db="EMBL/GenBank/DDBJ databases">
        <title>Development of a Comparative Genomic Fingerprinting Assay for High Resolution Genotyping of Arcobacter butzleri.</title>
        <authorList>
            <person name="Webb A.L."/>
            <person name="Inglis G.D."/>
            <person name="Kruczkiewicz P."/>
            <person name="Selinger L.B."/>
            <person name="Taboada E.N."/>
        </authorList>
    </citation>
    <scope>NUCLEOTIDE SEQUENCE [LARGE SCALE GENOMIC DNA]</scope>
    <source>
        <strain evidence="6 7">L348</strain>
    </source>
</reference>
<dbReference type="Gene3D" id="1.10.10.10">
    <property type="entry name" value="Winged helix-like DNA-binding domain superfamily/Winged helix DNA-binding domain"/>
    <property type="match status" value="1"/>
</dbReference>
<dbReference type="AlphaFoldDB" id="A0A0G9K0C9"/>
<evidence type="ECO:0000256" key="3">
    <source>
        <dbReference type="PROSITE-ProRule" id="PRU01091"/>
    </source>
</evidence>
<comment type="caution">
    <text evidence="6">The sequence shown here is derived from an EMBL/GenBank/DDBJ whole genome shotgun (WGS) entry which is preliminary data.</text>
</comment>
<dbReference type="PATRIC" id="fig|1447256.3.peg.1209"/>
<dbReference type="InterPro" id="IPR039420">
    <property type="entry name" value="WalR-like"/>
</dbReference>
<evidence type="ECO:0000256" key="2">
    <source>
        <dbReference type="PROSITE-ProRule" id="PRU00169"/>
    </source>
</evidence>
<dbReference type="EMBL" id="JAIQ01000089">
    <property type="protein sequence ID" value="KLE00004.1"/>
    <property type="molecule type" value="Genomic_DNA"/>
</dbReference>
<sequence length="231" mass="25945">MANILLIEDDSRIQKMLSISLGAAGYELLKADSIKSGLITLSQNPISLVLLDLGLTDGDGKKFIKEAKMFSDVPIIVVSARDIESEKIEALNMGADDYLTKPFSIGELIARIKALYRRVQEKDESVQDEITIGKLTINLINKTVIIDSKPVKLTKKEFELLSLFAKNRGKILTHIFVLENVWGRGYGNETHYLRVFIAQLRKKIEENPSMPQYIVTESGMGYRCQVPTVKK</sequence>